<gene>
    <name evidence="2" type="ORF">FY036_06905</name>
</gene>
<proteinExistence type="predicted"/>
<organism evidence="2 3">
    <name type="scientific">Neoaquamicrobium microcysteis</name>
    <dbReference type="NCBI Taxonomy" id="2682781"/>
    <lineage>
        <taxon>Bacteria</taxon>
        <taxon>Pseudomonadati</taxon>
        <taxon>Pseudomonadota</taxon>
        <taxon>Alphaproteobacteria</taxon>
        <taxon>Hyphomicrobiales</taxon>
        <taxon>Phyllobacteriaceae</taxon>
        <taxon>Neoaquamicrobium</taxon>
    </lineage>
</organism>
<protein>
    <submittedName>
        <fullName evidence="2">Uncharacterized protein</fullName>
    </submittedName>
</protein>
<comment type="caution">
    <text evidence="2">The sequence shown here is derived from an EMBL/GenBank/DDBJ whole genome shotgun (WGS) entry which is preliminary data.</text>
</comment>
<dbReference type="EMBL" id="VSZS01000058">
    <property type="protein sequence ID" value="TYR33771.1"/>
    <property type="molecule type" value="Genomic_DNA"/>
</dbReference>
<accession>A0A5D4GY37</accession>
<dbReference type="AlphaFoldDB" id="A0A5D4GY37"/>
<evidence type="ECO:0000256" key="1">
    <source>
        <dbReference type="SAM" id="MobiDB-lite"/>
    </source>
</evidence>
<evidence type="ECO:0000313" key="2">
    <source>
        <dbReference type="EMBL" id="TYR33771.1"/>
    </source>
</evidence>
<reference evidence="2 3" key="1">
    <citation type="submission" date="2019-08" db="EMBL/GenBank/DDBJ databases">
        <authorList>
            <person name="Seo Y.L."/>
        </authorList>
    </citation>
    <scope>NUCLEOTIDE SEQUENCE [LARGE SCALE GENOMIC DNA]</scope>
    <source>
        <strain evidence="2 3">MaA-C15</strain>
    </source>
</reference>
<keyword evidence="3" id="KW-1185">Reference proteome</keyword>
<name>A0A5D4GY37_9HYPH</name>
<reference evidence="2 3" key="2">
    <citation type="submission" date="2019-09" db="EMBL/GenBank/DDBJ databases">
        <title>Mesorhizobium sp. MaA-C15 isolated from Microcystis aeruginosa.</title>
        <authorList>
            <person name="Jeong S.E."/>
            <person name="Jin H.M."/>
            <person name="Jeon C.O."/>
        </authorList>
    </citation>
    <scope>NUCLEOTIDE SEQUENCE [LARGE SCALE GENOMIC DNA]</scope>
    <source>
        <strain evidence="2 3">MaA-C15</strain>
    </source>
</reference>
<dbReference type="RefSeq" id="WP_148913979.1">
    <property type="nucleotide sequence ID" value="NZ_VSZS01000058.1"/>
</dbReference>
<feature type="region of interest" description="Disordered" evidence="1">
    <location>
        <begin position="152"/>
        <end position="175"/>
    </location>
</feature>
<dbReference type="OrthoDB" id="9985769at2"/>
<evidence type="ECO:0000313" key="3">
    <source>
        <dbReference type="Proteomes" id="UP000323258"/>
    </source>
</evidence>
<dbReference type="Proteomes" id="UP000323258">
    <property type="component" value="Unassembled WGS sequence"/>
</dbReference>
<sequence>MANYKRGPEIVATTDAMKQPATGGKSLASTFPSFCPPHLSSERWREAEKRRNAPDHIRKSRAARRLAHAGAMEPEGVSLSNQYEVRGAHNVTVPVILEIVDTLWAFRLLDWAPGDTLYLSYDAIREIIAQEQRRPADTWSLIPPRFASSCSPGELEDFRHGNPTPSKRQKQSVHQ</sequence>